<feature type="region of interest" description="Disordered" evidence="4">
    <location>
        <begin position="237"/>
        <end position="261"/>
    </location>
</feature>
<dbReference type="Proteomes" id="UP001174934">
    <property type="component" value="Unassembled WGS sequence"/>
</dbReference>
<organism evidence="6 7">
    <name type="scientific">Bombardia bombarda</name>
    <dbReference type="NCBI Taxonomy" id="252184"/>
    <lineage>
        <taxon>Eukaryota</taxon>
        <taxon>Fungi</taxon>
        <taxon>Dikarya</taxon>
        <taxon>Ascomycota</taxon>
        <taxon>Pezizomycotina</taxon>
        <taxon>Sordariomycetes</taxon>
        <taxon>Sordariomycetidae</taxon>
        <taxon>Sordariales</taxon>
        <taxon>Lasiosphaeriaceae</taxon>
        <taxon>Bombardia</taxon>
    </lineage>
</organism>
<evidence type="ECO:0000259" key="5">
    <source>
        <dbReference type="PROSITE" id="PS50011"/>
    </source>
</evidence>
<evidence type="ECO:0000256" key="3">
    <source>
        <dbReference type="ARBA" id="ARBA00022840"/>
    </source>
</evidence>
<dbReference type="GO" id="GO:0005524">
    <property type="term" value="F:ATP binding"/>
    <property type="evidence" value="ECO:0007669"/>
    <property type="project" value="UniProtKB-KW"/>
</dbReference>
<proteinExistence type="predicted"/>
<comment type="caution">
    <text evidence="6">The sequence shown here is derived from an EMBL/GenBank/DDBJ whole genome shotgun (WGS) entry which is preliminary data.</text>
</comment>
<dbReference type="PANTHER" id="PTHR24055">
    <property type="entry name" value="MITOGEN-ACTIVATED PROTEIN KINASE"/>
    <property type="match status" value="1"/>
</dbReference>
<gene>
    <name evidence="6" type="ORF">B0T17DRAFT_640230</name>
</gene>
<dbReference type="InterPro" id="IPR050117">
    <property type="entry name" value="MAPK"/>
</dbReference>
<evidence type="ECO:0000256" key="2">
    <source>
        <dbReference type="ARBA" id="ARBA00022741"/>
    </source>
</evidence>
<dbReference type="PROSITE" id="PS50011">
    <property type="entry name" value="PROTEIN_KINASE_DOM"/>
    <property type="match status" value="1"/>
</dbReference>
<feature type="compositionally biased region" description="Acidic residues" evidence="4">
    <location>
        <begin position="250"/>
        <end position="261"/>
    </location>
</feature>
<dbReference type="InterPro" id="IPR011009">
    <property type="entry name" value="Kinase-like_dom_sf"/>
</dbReference>
<keyword evidence="1" id="KW-0808">Transferase</keyword>
<keyword evidence="2" id="KW-0547">Nucleotide-binding</keyword>
<keyword evidence="3" id="KW-0067">ATP-binding</keyword>
<evidence type="ECO:0000313" key="6">
    <source>
        <dbReference type="EMBL" id="KAK0625419.1"/>
    </source>
</evidence>
<dbReference type="GO" id="GO:0004674">
    <property type="term" value="F:protein serine/threonine kinase activity"/>
    <property type="evidence" value="ECO:0007669"/>
    <property type="project" value="UniProtKB-KW"/>
</dbReference>
<protein>
    <recommendedName>
        <fullName evidence="5">Protein kinase domain-containing protein</fullName>
    </recommendedName>
</protein>
<keyword evidence="1" id="KW-0418">Kinase</keyword>
<reference evidence="6" key="1">
    <citation type="submission" date="2023-06" db="EMBL/GenBank/DDBJ databases">
        <title>Genome-scale phylogeny and comparative genomics of the fungal order Sordariales.</title>
        <authorList>
            <consortium name="Lawrence Berkeley National Laboratory"/>
            <person name="Hensen N."/>
            <person name="Bonometti L."/>
            <person name="Westerberg I."/>
            <person name="Brannstrom I.O."/>
            <person name="Guillou S."/>
            <person name="Cros-Aarteil S."/>
            <person name="Calhoun S."/>
            <person name="Haridas S."/>
            <person name="Kuo A."/>
            <person name="Mondo S."/>
            <person name="Pangilinan J."/>
            <person name="Riley R."/>
            <person name="LaButti K."/>
            <person name="Andreopoulos B."/>
            <person name="Lipzen A."/>
            <person name="Chen C."/>
            <person name="Yanf M."/>
            <person name="Daum C."/>
            <person name="Ng V."/>
            <person name="Clum A."/>
            <person name="Steindorff A."/>
            <person name="Ohm R."/>
            <person name="Martin F."/>
            <person name="Silar P."/>
            <person name="Natvig D."/>
            <person name="Lalanne C."/>
            <person name="Gautier V."/>
            <person name="Ament-velasquez S.L."/>
            <person name="Kruys A."/>
            <person name="Hutchinson M.I."/>
            <person name="Powell A.J."/>
            <person name="Barry K."/>
            <person name="Miller A.N."/>
            <person name="Grigoriev I.V."/>
            <person name="Debuchy R."/>
            <person name="Gladieux P."/>
            <person name="Thoren M.H."/>
            <person name="Johannesson H."/>
        </authorList>
    </citation>
    <scope>NUCLEOTIDE SEQUENCE</scope>
    <source>
        <strain evidence="6">SMH3391-2</strain>
    </source>
</reference>
<dbReference type="InterPro" id="IPR000719">
    <property type="entry name" value="Prot_kinase_dom"/>
</dbReference>
<evidence type="ECO:0000256" key="4">
    <source>
        <dbReference type="SAM" id="MobiDB-lite"/>
    </source>
</evidence>
<accession>A0AA39X184</accession>
<dbReference type="SUPFAM" id="SSF56112">
    <property type="entry name" value="Protein kinase-like (PK-like)"/>
    <property type="match status" value="1"/>
</dbReference>
<dbReference type="EMBL" id="JAULSR010000003">
    <property type="protein sequence ID" value="KAK0625419.1"/>
    <property type="molecule type" value="Genomic_DNA"/>
</dbReference>
<dbReference type="AlphaFoldDB" id="A0AA39X184"/>
<dbReference type="Gene3D" id="1.10.510.10">
    <property type="entry name" value="Transferase(Phosphotransferase) domain 1"/>
    <property type="match status" value="1"/>
</dbReference>
<name>A0AA39X184_9PEZI</name>
<feature type="domain" description="Protein kinase" evidence="5">
    <location>
        <begin position="1"/>
        <end position="250"/>
    </location>
</feature>
<evidence type="ECO:0000256" key="1">
    <source>
        <dbReference type="ARBA" id="ARBA00022527"/>
    </source>
</evidence>
<keyword evidence="1" id="KW-0723">Serine/threonine-protein kinase</keyword>
<evidence type="ECO:0000313" key="7">
    <source>
        <dbReference type="Proteomes" id="UP001174934"/>
    </source>
</evidence>
<keyword evidence="7" id="KW-1185">Reference proteome</keyword>
<sequence>MPKLSIAGIPKELGVDYPYLAYNLGSKVPTVVLKHGASQTGSMSAKEVVKGPGTYFKILALFDLRIYDQSEAYSRQAVTAVIGRQDESGEKEISTSSLKTPNLPRRAISLVRVSREARKHSANYSGDWGTPTDIWSFGNAILSLLYGGGFHLFNPANEGIKSDHDEYELVVLHRMYRYFGPFPPTWQEIADDNAMTASDYTESFGPPTKPFHLITRREIPLADKDFILKIMKLDPRDRPTAEQSLADPWFTEESEDTRDPL</sequence>